<sequence length="39" mass="4654">MLTAHSEFKKLTCVLTYKIWSIDETKYVDIYNPLILSYI</sequence>
<dbReference type="EMBL" id="MN803438">
    <property type="protein sequence ID" value="QHR78579.1"/>
    <property type="molecule type" value="Genomic_DNA"/>
</dbReference>
<organism evidence="1 2">
    <name type="scientific">Lymphocystis disease virus 4</name>
    <dbReference type="NCBI Taxonomy" id="2704413"/>
    <lineage>
        <taxon>Viruses</taxon>
        <taxon>Varidnaviria</taxon>
        <taxon>Bamfordvirae</taxon>
        <taxon>Nucleocytoviricota</taxon>
        <taxon>Megaviricetes</taxon>
        <taxon>Pimascovirales</taxon>
        <taxon>Pimascovirales incertae sedis</taxon>
        <taxon>Iridoviridae</taxon>
        <taxon>Alphairidovirinae</taxon>
        <taxon>Lymphocystivirus</taxon>
        <taxon>Lymphocystivirus micropogonias1</taxon>
    </lineage>
</organism>
<keyword evidence="2" id="KW-1185">Reference proteome</keyword>
<dbReference type="GeneID" id="65103237"/>
<dbReference type="KEGG" id="vg:65103237"/>
<name>A0A6B9XL93_9VIRU</name>
<proteinExistence type="predicted"/>
<protein>
    <submittedName>
        <fullName evidence="1">Uncharacterized protein</fullName>
    </submittedName>
</protein>
<evidence type="ECO:0000313" key="1">
    <source>
        <dbReference type="EMBL" id="QHR78579.1"/>
    </source>
</evidence>
<dbReference type="Proteomes" id="UP000678193">
    <property type="component" value="Segment"/>
</dbReference>
<reference evidence="1" key="1">
    <citation type="journal article" date="2020" name="Arch. Virol.">
        <title>Complete genome sequence and analysis of a novel lymphocystivirus detected in whitemouth croaker (Micropogonias furnieri): lymphocystis disease virus 4.</title>
        <authorList>
            <person name="Doszpoly A."/>
            <person name="Kajan G.L."/>
            <person name="Puentes R."/>
            <person name="Perretta A."/>
        </authorList>
    </citation>
    <scope>NUCLEOTIDE SEQUENCE</scope>
    <source>
        <strain evidence="1">LCDV-WC</strain>
    </source>
</reference>
<dbReference type="RefSeq" id="YP_010087904.1">
    <property type="nucleotide sequence ID" value="NC_055603.1"/>
</dbReference>
<accession>A0A6B9XL93</accession>
<evidence type="ECO:0000313" key="2">
    <source>
        <dbReference type="Proteomes" id="UP000678193"/>
    </source>
</evidence>